<dbReference type="InterPro" id="IPR011009">
    <property type="entry name" value="Kinase-like_dom_sf"/>
</dbReference>
<dbReference type="GO" id="GO:0016740">
    <property type="term" value="F:transferase activity"/>
    <property type="evidence" value="ECO:0007669"/>
    <property type="project" value="UniProtKB-KW"/>
</dbReference>
<organism evidence="2 3">
    <name type="scientific">Flavobacterium endophyticum</name>
    <dbReference type="NCBI Taxonomy" id="1540163"/>
    <lineage>
        <taxon>Bacteria</taxon>
        <taxon>Pseudomonadati</taxon>
        <taxon>Bacteroidota</taxon>
        <taxon>Flavobacteriia</taxon>
        <taxon>Flavobacteriales</taxon>
        <taxon>Flavobacteriaceae</taxon>
        <taxon>Flavobacterium</taxon>
    </lineage>
</organism>
<dbReference type="Proteomes" id="UP000277579">
    <property type="component" value="Unassembled WGS sequence"/>
</dbReference>
<name>A0A495MEW7_9FLAO</name>
<dbReference type="RefSeq" id="WP_170148784.1">
    <property type="nucleotide sequence ID" value="NZ_RBLC01000002.1"/>
</dbReference>
<dbReference type="Gene3D" id="3.90.1200.10">
    <property type="match status" value="1"/>
</dbReference>
<sequence length="364" mass="41272">MQLVPENVYHYLRKRQLIDEAAAVKGHFMIHPVATRNTILKVIVEPHNSLFVKQTGNDTVAKSLFLREVSAYQLFKNAKEFAPVAAIAAPLLDYDDENNIMVSELLYNARNLSEHYMLTQNFDVSLAQGQAIILADCHIMPNAGTDVSAFPKLLPWVLQLDRHNADAFFANSEASASVIQLIKDNTLLLNALKELASSWQCTHLIHGDIKWINFLAVEDENGLSQRLIDWELADIGDPMWDVAGLVQSYVTAWLLGFDNGNPHSTELPEYMKLYEIKNMQPSARAFIYQYLKSKGYPESEHAAFFTRLMQFTAARIIQTSVEGITFNSKVEANNMRCIQLAFNIMKDPLAALDELFNIKLYHYV</sequence>
<reference evidence="2 3" key="1">
    <citation type="submission" date="2018-10" db="EMBL/GenBank/DDBJ databases">
        <title>Genomic Encyclopedia of Archaeal and Bacterial Type Strains, Phase II (KMG-II): from individual species to whole genera.</title>
        <authorList>
            <person name="Goeker M."/>
        </authorList>
    </citation>
    <scope>NUCLEOTIDE SEQUENCE [LARGE SCALE GENOMIC DNA]</scope>
    <source>
        <strain evidence="2 3">DSM 29537</strain>
    </source>
</reference>
<keyword evidence="2" id="KW-0808">Transferase</keyword>
<dbReference type="Pfam" id="PF01636">
    <property type="entry name" value="APH"/>
    <property type="match status" value="1"/>
</dbReference>
<evidence type="ECO:0000259" key="1">
    <source>
        <dbReference type="Pfam" id="PF01636"/>
    </source>
</evidence>
<dbReference type="SUPFAM" id="SSF56112">
    <property type="entry name" value="Protein kinase-like (PK-like)"/>
    <property type="match status" value="1"/>
</dbReference>
<dbReference type="EMBL" id="RBLC01000002">
    <property type="protein sequence ID" value="RKS23283.1"/>
    <property type="molecule type" value="Genomic_DNA"/>
</dbReference>
<evidence type="ECO:0000313" key="2">
    <source>
        <dbReference type="EMBL" id="RKS23283.1"/>
    </source>
</evidence>
<gene>
    <name evidence="2" type="ORF">CLV94_2190</name>
</gene>
<feature type="domain" description="Aminoglycoside phosphotransferase" evidence="1">
    <location>
        <begin position="187"/>
        <end position="259"/>
    </location>
</feature>
<comment type="caution">
    <text evidence="2">The sequence shown here is derived from an EMBL/GenBank/DDBJ whole genome shotgun (WGS) entry which is preliminary data.</text>
</comment>
<proteinExistence type="predicted"/>
<protein>
    <submittedName>
        <fullName evidence="2">Phosphotransferase family enzyme</fullName>
    </submittedName>
</protein>
<dbReference type="AlphaFoldDB" id="A0A495MEW7"/>
<dbReference type="InterPro" id="IPR002575">
    <property type="entry name" value="Aminoglycoside_PTrfase"/>
</dbReference>
<evidence type="ECO:0000313" key="3">
    <source>
        <dbReference type="Proteomes" id="UP000277579"/>
    </source>
</evidence>
<accession>A0A495MEW7</accession>
<keyword evidence="3" id="KW-1185">Reference proteome</keyword>